<sequence>MGQAVVVPSTEKFEHLKALHFSEVHKLEDQARKSVHEWSKHRQLLESNICEQQKHIESLKREKNNAQEEFKHQKHVLECKQCELENQINMFQQQVFNCNNENRRLKKELKNQELDSKKVLEIVQNKAFEVQEGLQLQVQQGKLQETKYLEQLQEKENKIRNLLSIGSGAEAKTFDSDDTNIITVVEELGYLIDENIDVFNELFVEGEEQQFEARVYTILNRTLYVDVWKIVERKCSKESVVDSVVGNRKSVEERENAAIVLYEGLMQELKEVGDMTQNAITNVDNRVMKVCESAVHLACLLETQEPKMKLMWSNVPVEYNPEKHIDMYGVTSRKKTMGRIFEARIDPGVWKCYQNEGKT</sequence>
<dbReference type="AlphaFoldDB" id="A0AAW2YZP3"/>
<evidence type="ECO:0000313" key="2">
    <source>
        <dbReference type="EMBL" id="KAL0482273.1"/>
    </source>
</evidence>
<name>A0AAW2YZP3_9EUKA</name>
<dbReference type="EMBL" id="JAOPGA020000836">
    <property type="protein sequence ID" value="KAL0482273.1"/>
    <property type="molecule type" value="Genomic_DNA"/>
</dbReference>
<protein>
    <submittedName>
        <fullName evidence="2">Transcription factor SFL1</fullName>
    </submittedName>
</protein>
<keyword evidence="1" id="KW-0175">Coiled coil</keyword>
<feature type="coiled-coil region" evidence="1">
    <location>
        <begin position="56"/>
        <end position="122"/>
    </location>
</feature>
<keyword evidence="3" id="KW-1185">Reference proteome</keyword>
<evidence type="ECO:0000313" key="3">
    <source>
        <dbReference type="Proteomes" id="UP001431209"/>
    </source>
</evidence>
<gene>
    <name evidence="2" type="ORF">AKO1_011139</name>
</gene>
<accession>A0AAW2YZP3</accession>
<proteinExistence type="predicted"/>
<comment type="caution">
    <text evidence="2">The sequence shown here is derived from an EMBL/GenBank/DDBJ whole genome shotgun (WGS) entry which is preliminary data.</text>
</comment>
<organism evidence="2 3">
    <name type="scientific">Acrasis kona</name>
    <dbReference type="NCBI Taxonomy" id="1008807"/>
    <lineage>
        <taxon>Eukaryota</taxon>
        <taxon>Discoba</taxon>
        <taxon>Heterolobosea</taxon>
        <taxon>Tetramitia</taxon>
        <taxon>Eutetramitia</taxon>
        <taxon>Acrasidae</taxon>
        <taxon>Acrasis</taxon>
    </lineage>
</organism>
<evidence type="ECO:0000256" key="1">
    <source>
        <dbReference type="SAM" id="Coils"/>
    </source>
</evidence>
<dbReference type="Proteomes" id="UP001431209">
    <property type="component" value="Unassembled WGS sequence"/>
</dbReference>
<reference evidence="2 3" key="1">
    <citation type="submission" date="2024-03" db="EMBL/GenBank/DDBJ databases">
        <title>The Acrasis kona genome and developmental transcriptomes reveal deep origins of eukaryotic multicellular pathways.</title>
        <authorList>
            <person name="Sheikh S."/>
            <person name="Fu C.-J."/>
            <person name="Brown M.W."/>
            <person name="Baldauf S.L."/>
        </authorList>
    </citation>
    <scope>NUCLEOTIDE SEQUENCE [LARGE SCALE GENOMIC DNA]</scope>
    <source>
        <strain evidence="2 3">ATCC MYA-3509</strain>
    </source>
</reference>